<evidence type="ECO:0000256" key="1">
    <source>
        <dbReference type="ARBA" id="ARBA00008535"/>
    </source>
</evidence>
<feature type="domain" description="AIG1-type G" evidence="3">
    <location>
        <begin position="114"/>
        <end position="315"/>
    </location>
</feature>
<evidence type="ECO:0000313" key="4">
    <source>
        <dbReference type="EMBL" id="CDQ82102.1"/>
    </source>
</evidence>
<reference evidence="4" key="1">
    <citation type="journal article" date="2014" name="Nat. Commun.">
        <title>The rainbow trout genome provides novel insights into evolution after whole-genome duplication in vertebrates.</title>
        <authorList>
            <person name="Berthelot C."/>
            <person name="Brunet F."/>
            <person name="Chalopin D."/>
            <person name="Juanchich A."/>
            <person name="Bernard M."/>
            <person name="Noel B."/>
            <person name="Bento P."/>
            <person name="Da Silva C."/>
            <person name="Labadie K."/>
            <person name="Alberti A."/>
            <person name="Aury J.M."/>
            <person name="Louis A."/>
            <person name="Dehais P."/>
            <person name="Bardou P."/>
            <person name="Montfort J."/>
            <person name="Klopp C."/>
            <person name="Cabau C."/>
            <person name="Gaspin C."/>
            <person name="Thorgaard G.H."/>
            <person name="Boussaha M."/>
            <person name="Quillet E."/>
            <person name="Guyomard R."/>
            <person name="Galiana D."/>
            <person name="Bobe J."/>
            <person name="Volff J.N."/>
            <person name="Genet C."/>
            <person name="Wincker P."/>
            <person name="Jaillon O."/>
            <person name="Roest Crollius H."/>
            <person name="Guiguen Y."/>
        </authorList>
    </citation>
    <scope>NUCLEOTIDE SEQUENCE [LARGE SCALE GENOMIC DNA]</scope>
</reference>
<dbReference type="AlphaFoldDB" id="A0A060XS17"/>
<dbReference type="Pfam" id="PF04548">
    <property type="entry name" value="AIG1"/>
    <property type="match status" value="1"/>
</dbReference>
<evidence type="ECO:0000259" key="3">
    <source>
        <dbReference type="Pfam" id="PF04548"/>
    </source>
</evidence>
<keyword evidence="2" id="KW-0547">Nucleotide-binding</keyword>
<dbReference type="InterPro" id="IPR006703">
    <property type="entry name" value="G_AIG1"/>
</dbReference>
<dbReference type="InterPro" id="IPR027417">
    <property type="entry name" value="P-loop_NTPase"/>
</dbReference>
<evidence type="ECO:0000313" key="5">
    <source>
        <dbReference type="Proteomes" id="UP000193380"/>
    </source>
</evidence>
<dbReference type="SUPFAM" id="SSF52540">
    <property type="entry name" value="P-loop containing nucleoside triphosphate hydrolases"/>
    <property type="match status" value="2"/>
</dbReference>
<proteinExistence type="inferred from homology"/>
<dbReference type="PANTHER" id="PTHR32046:SF11">
    <property type="entry name" value="IMMUNE-ASSOCIATED NUCLEOTIDE-BINDING PROTEIN 10-LIKE"/>
    <property type="match status" value="1"/>
</dbReference>
<reference evidence="4" key="2">
    <citation type="submission" date="2014-03" db="EMBL/GenBank/DDBJ databases">
        <authorList>
            <person name="Genoscope - CEA"/>
        </authorList>
    </citation>
    <scope>NUCLEOTIDE SEQUENCE</scope>
</reference>
<dbReference type="InterPro" id="IPR025662">
    <property type="entry name" value="Sigma_54_int_dom_ATP-bd_1"/>
</dbReference>
<accession>A0A060XS17</accession>
<dbReference type="PANTHER" id="PTHR32046">
    <property type="entry name" value="G DOMAIN-CONTAINING PROTEIN"/>
    <property type="match status" value="1"/>
</dbReference>
<sequence length="599" mass="68745">MLGCSTIRPVTHIVSFSILLTAELKQTISRSRELNHRSTVSSLGGSHNQETIMASKDTSSKIQDIISQSNKKSILIDQGPPKRYQLVTNKQTLDQDNTLRRCTFGERDPTKVNKTILVVGETGTGKSTLINVMVNYVLGVEWEDKVWFEIVEEKIEEEKRKTESRTTGITVYEVFGFEGLRVPYSLTIIDTPGYGDTRGIGEDQLIAEKMFELFRSTDGIHQIDTVGLVVKSSANRLTVEQRYIFDAVLSLFGKDMEKNIVALITHSDGVEPTNALQALEDAHVPLAKDDSNQSIYFLFNNSQIKSLTSAKATQAKKEERILKNLWDLSEEGMEEFTEFLGRITPKNVKMTEGVLRERKQLEACVGNLHERIEMIDLKQNEIKQTQEALEKHKKERDENKNFSYTVEEPYKDKVPIESSWWHFTRQATTCSVCKENCHYPDCWWVTDLSWCSVMKDEHCIVCTGNCHYSKHVKENKKYVIKTRPVPKTYEELKNKYDINKKAAGEKGTLISRLQTELEQFTPEKARLVEESYQCVIKLEEIALKAISLSTAQHLGFLIEKMKETGNTEKFQKLEEMKKRAEKHKGVMSYFRTGYNWVRS</sequence>
<dbReference type="Proteomes" id="UP000193380">
    <property type="component" value="Unassembled WGS sequence"/>
</dbReference>
<evidence type="ECO:0000256" key="2">
    <source>
        <dbReference type="ARBA" id="ARBA00022741"/>
    </source>
</evidence>
<comment type="similarity">
    <text evidence="1">Belongs to the TRAFAC class TrmE-Era-EngA-EngB-Septin-like GTPase superfamily. AIG1/Toc34/Toc159-like paraseptin GTPase family. IAN subfamily.</text>
</comment>
<dbReference type="PaxDb" id="8022-A0A060XS17"/>
<dbReference type="STRING" id="8022.A0A060XS17"/>
<dbReference type="PROSITE" id="PS00675">
    <property type="entry name" value="SIGMA54_INTERACT_1"/>
    <property type="match status" value="1"/>
</dbReference>
<dbReference type="GO" id="GO:0005525">
    <property type="term" value="F:GTP binding"/>
    <property type="evidence" value="ECO:0007669"/>
    <property type="project" value="InterPro"/>
</dbReference>
<organism evidence="4 5">
    <name type="scientific">Oncorhynchus mykiss</name>
    <name type="common">Rainbow trout</name>
    <name type="synonym">Salmo gairdneri</name>
    <dbReference type="NCBI Taxonomy" id="8022"/>
    <lineage>
        <taxon>Eukaryota</taxon>
        <taxon>Metazoa</taxon>
        <taxon>Chordata</taxon>
        <taxon>Craniata</taxon>
        <taxon>Vertebrata</taxon>
        <taxon>Euteleostomi</taxon>
        <taxon>Actinopterygii</taxon>
        <taxon>Neopterygii</taxon>
        <taxon>Teleostei</taxon>
        <taxon>Protacanthopterygii</taxon>
        <taxon>Salmoniformes</taxon>
        <taxon>Salmonidae</taxon>
        <taxon>Salmoninae</taxon>
        <taxon>Oncorhynchus</taxon>
    </lineage>
</organism>
<dbReference type="EMBL" id="FR905907">
    <property type="protein sequence ID" value="CDQ82102.1"/>
    <property type="molecule type" value="Genomic_DNA"/>
</dbReference>
<gene>
    <name evidence="4" type="ORF">GSONMT00025670001</name>
</gene>
<protein>
    <recommendedName>
        <fullName evidence="3">AIG1-type G domain-containing protein</fullName>
    </recommendedName>
</protein>
<dbReference type="Gene3D" id="3.40.50.300">
    <property type="entry name" value="P-loop containing nucleotide triphosphate hydrolases"/>
    <property type="match status" value="1"/>
</dbReference>
<name>A0A060XS17_ONCMY</name>